<dbReference type="Gene3D" id="1.25.10.10">
    <property type="entry name" value="Leucine-rich Repeat Variant"/>
    <property type="match status" value="1"/>
</dbReference>
<evidence type="ECO:0000313" key="1">
    <source>
        <dbReference type="EMBL" id="WUR04282.1"/>
    </source>
</evidence>
<dbReference type="RefSeq" id="XP_065330427.1">
    <property type="nucleotide sequence ID" value="XM_065474355.1"/>
</dbReference>
<accession>A0AAX4JE85</accession>
<dbReference type="InterPro" id="IPR011989">
    <property type="entry name" value="ARM-like"/>
</dbReference>
<dbReference type="KEGG" id="vnx:VNE69_08039"/>
<gene>
    <name evidence="1" type="ORF">VNE69_08039</name>
</gene>
<organism evidence="1 2">
    <name type="scientific">Vairimorpha necatrix</name>
    <dbReference type="NCBI Taxonomy" id="6039"/>
    <lineage>
        <taxon>Eukaryota</taxon>
        <taxon>Fungi</taxon>
        <taxon>Fungi incertae sedis</taxon>
        <taxon>Microsporidia</taxon>
        <taxon>Nosematidae</taxon>
        <taxon>Vairimorpha</taxon>
    </lineage>
</organism>
<dbReference type="GeneID" id="90542115"/>
<dbReference type="EMBL" id="CP142733">
    <property type="protein sequence ID" value="WUR04282.1"/>
    <property type="molecule type" value="Genomic_DNA"/>
</dbReference>
<dbReference type="InterPro" id="IPR016024">
    <property type="entry name" value="ARM-type_fold"/>
</dbReference>
<protein>
    <submittedName>
        <fullName evidence="1">Transportin-1</fullName>
    </submittedName>
</protein>
<reference evidence="1" key="1">
    <citation type="journal article" date="2024" name="BMC Genomics">
        <title>Functional annotation of a divergent genome using sequence and structure-based similarity.</title>
        <authorList>
            <person name="Svedberg D."/>
            <person name="Winiger R.R."/>
            <person name="Berg A."/>
            <person name="Sharma H."/>
            <person name="Tellgren-Roth C."/>
            <person name="Debrunner-Vossbrinck B.A."/>
            <person name="Vossbrinck C.R."/>
            <person name="Barandun J."/>
        </authorList>
    </citation>
    <scope>NUCLEOTIDE SEQUENCE</scope>
    <source>
        <strain evidence="1">Illinois isolate</strain>
    </source>
</reference>
<proteinExistence type="predicted"/>
<dbReference type="SUPFAM" id="SSF48371">
    <property type="entry name" value="ARM repeat"/>
    <property type="match status" value="1"/>
</dbReference>
<name>A0AAX4JE85_9MICR</name>
<dbReference type="AlphaFoldDB" id="A0AAX4JE85"/>
<keyword evidence="2" id="KW-1185">Reference proteome</keyword>
<evidence type="ECO:0000313" key="2">
    <source>
        <dbReference type="Proteomes" id="UP001334084"/>
    </source>
</evidence>
<dbReference type="Proteomes" id="UP001334084">
    <property type="component" value="Chromosome 8"/>
</dbReference>
<sequence length="744" mass="88703">MEDLLFDILKNPSNISILKIESLLDTPQGVEMFISLLNNNNIIAFSYMKMQCKEWLLNPIRQDFIIKYKNIFYNLIETSNDQNLNLLCDFFEILFYNYFYWPDFIDFLVSKIIPTNTNNNYEVNNYSIHHNITNITNNITNNITDNVTNNITNNITFVVNKRCLKVLNSIFMKFRKLNKSDKLFLEIISCINKTKSLFLTFYLSDKKSDLSQDKNLLNIFFSLVYQDIHNFYEENIDKFIITLTHLYKLEDLQSTVLEIYNLFILKYPDLLDFTKILGSILISINRFDYLKYSVILNIIKKRKKEVCHKFEDVLVNAIKLGSILSEKEKEEMSTLEYNINILNNIDINRGILIDLVQNITEEGKRKVLINPQDEESGIFLYSALKIRNSEIIKRCQIIINNSTSDKYLSFISFRYLLSIKEYSYCDIEYIKKENICVYLCSEMISKYLQQNQDQFILQKLLTSSTSITTNNNYRLIRNIMMFLFGQEEDQYTLKLLNIIIRYNPEYMTDEIYKFLIEFCTINIRNINSPLAYQYIFDIFGIIINKENITRYEKDLTEIINIITTEEIIEVYNFGLYLLSIIIKHSKKDYRNIIGIISQDGIWKTSEMLIPAICLTISLYKRGYMTDEQINYIIQYLSNYNKYYSYILSDNTNNKILESENIEEYFIMKSINIKNIEEYYKIYKHAVEYFTNNYITKRNTRRVVRAFIRGSEIVKDEIYKNIVEKNRFNLSYENVPYSIYINFEI</sequence>